<gene>
    <name evidence="1" type="ORF">CMMCAS07_01645</name>
</gene>
<comment type="caution">
    <text evidence="1">The sequence shown here is derived from an EMBL/GenBank/DDBJ whole genome shotgun (WGS) entry which is preliminary data.</text>
</comment>
<organism evidence="1 2">
    <name type="scientific">Clavibacter michiganensis subsp. michiganensis</name>
    <dbReference type="NCBI Taxonomy" id="33013"/>
    <lineage>
        <taxon>Bacteria</taxon>
        <taxon>Bacillati</taxon>
        <taxon>Actinomycetota</taxon>
        <taxon>Actinomycetes</taxon>
        <taxon>Micrococcales</taxon>
        <taxon>Microbacteriaceae</taxon>
        <taxon>Clavibacter</taxon>
    </lineage>
</organism>
<dbReference type="Proteomes" id="UP000195062">
    <property type="component" value="Unassembled WGS sequence"/>
</dbReference>
<keyword evidence="2" id="KW-1185">Reference proteome</keyword>
<sequence length="54" mass="5689">MLKLDWPSVNAVTPASRRQATCCSAWSSSSSTTRSIRASGRTASGCCSSTRLHA</sequence>
<evidence type="ECO:0000313" key="2">
    <source>
        <dbReference type="Proteomes" id="UP000195062"/>
    </source>
</evidence>
<dbReference type="EMBL" id="MDHH01000001">
    <property type="protein sequence ID" value="OUE03622.1"/>
    <property type="molecule type" value="Genomic_DNA"/>
</dbReference>
<protein>
    <submittedName>
        <fullName evidence="1">Uncharacterized protein</fullName>
    </submittedName>
</protein>
<reference evidence="1 2" key="1">
    <citation type="submission" date="2016-08" db="EMBL/GenBank/DDBJ databases">
        <title>Genome sequence of Clavibacter michiganensis subsp. michiganensis strain CASJ007.</title>
        <authorList>
            <person name="Thapa S.P."/>
            <person name="Coaker G."/>
        </authorList>
    </citation>
    <scope>NUCLEOTIDE SEQUENCE [LARGE SCALE GENOMIC DNA]</scope>
    <source>
        <strain evidence="1">CASJ007</strain>
    </source>
</reference>
<evidence type="ECO:0000313" key="1">
    <source>
        <dbReference type="EMBL" id="OUE03622.1"/>
    </source>
</evidence>
<proteinExistence type="predicted"/>
<dbReference type="AlphaFoldDB" id="A0A251XJD7"/>
<accession>A0A251XJD7</accession>
<name>A0A251XJD7_CLAMM</name>